<reference evidence="11" key="1">
    <citation type="submission" date="2020-05" db="EMBL/GenBank/DDBJ databases">
        <title>Sulfur intermediates as new biogeochemical hubs in an aquatic model microbial ecosystem.</title>
        <authorList>
            <person name="Vigneron A."/>
        </authorList>
    </citation>
    <scope>NUCLEOTIDE SEQUENCE</scope>
    <source>
        <strain evidence="11">Bin.250</strain>
    </source>
</reference>
<feature type="binding site" evidence="9">
    <location>
        <position position="168"/>
    </location>
    <ligand>
        <name>GTP</name>
        <dbReference type="ChEBI" id="CHEBI:37565"/>
    </ligand>
</feature>
<dbReference type="SUPFAM" id="SSF52540">
    <property type="entry name" value="P-loop containing nucleoside triphosphate hydrolases"/>
    <property type="match status" value="1"/>
</dbReference>
<dbReference type="AlphaFoldDB" id="A0A973A9I4"/>
<dbReference type="InterPro" id="IPR019991">
    <property type="entry name" value="GTP-bd_ribosome_bgen"/>
</dbReference>
<accession>A0A973A9I4</accession>
<evidence type="ECO:0000256" key="9">
    <source>
        <dbReference type="PIRSR" id="PIRSR006230-1"/>
    </source>
</evidence>
<dbReference type="InterPro" id="IPR006073">
    <property type="entry name" value="GTP-bd"/>
</dbReference>
<evidence type="ECO:0000256" key="5">
    <source>
        <dbReference type="ARBA" id="ARBA00022801"/>
    </source>
</evidence>
<evidence type="ECO:0000313" key="11">
    <source>
        <dbReference type="EMBL" id="NQV65492.1"/>
    </source>
</evidence>
<comment type="function">
    <text evidence="8">Required for a late step of 50S ribosomal subunit assembly. Has GTPase activity.</text>
</comment>
<gene>
    <name evidence="11" type="primary">ylqF</name>
    <name evidence="11" type="ORF">HQ497_09015</name>
</gene>
<keyword evidence="5" id="KW-0378">Hydrolase</keyword>
<dbReference type="GO" id="GO:0006412">
    <property type="term" value="P:translation"/>
    <property type="evidence" value="ECO:0007669"/>
    <property type="project" value="TreeGrafter"/>
</dbReference>
<dbReference type="GO" id="GO:0003924">
    <property type="term" value="F:GTPase activity"/>
    <property type="evidence" value="ECO:0007669"/>
    <property type="project" value="TreeGrafter"/>
</dbReference>
<proteinExistence type="inferred from homology"/>
<name>A0A973A9I4_9GAMM</name>
<evidence type="ECO:0000259" key="10">
    <source>
        <dbReference type="Pfam" id="PF01926"/>
    </source>
</evidence>
<dbReference type="PIRSF" id="PIRSF006230">
    <property type="entry name" value="MG442"/>
    <property type="match status" value="1"/>
</dbReference>
<dbReference type="InterPro" id="IPR027417">
    <property type="entry name" value="P-loop_NTPase"/>
</dbReference>
<organism evidence="11 12">
    <name type="scientific">SAR86 cluster bacterium</name>
    <dbReference type="NCBI Taxonomy" id="2030880"/>
    <lineage>
        <taxon>Bacteria</taxon>
        <taxon>Pseudomonadati</taxon>
        <taxon>Pseudomonadota</taxon>
        <taxon>Gammaproteobacteria</taxon>
        <taxon>SAR86 cluster</taxon>
    </lineage>
</organism>
<dbReference type="GO" id="GO:0005737">
    <property type="term" value="C:cytoplasm"/>
    <property type="evidence" value="ECO:0007669"/>
    <property type="project" value="UniProtKB-SubCell"/>
</dbReference>
<feature type="binding site" evidence="9">
    <location>
        <begin position="124"/>
        <end position="129"/>
    </location>
    <ligand>
        <name>GTP</name>
        <dbReference type="ChEBI" id="CHEBI:37565"/>
    </ligand>
</feature>
<dbReference type="EMBL" id="JABMOJ010000337">
    <property type="protein sequence ID" value="NQV65492.1"/>
    <property type="molecule type" value="Genomic_DNA"/>
</dbReference>
<dbReference type="FunFam" id="3.40.50.300:FF:000590">
    <property type="entry name" value="Ribosome biogenesis GTPase A"/>
    <property type="match status" value="1"/>
</dbReference>
<dbReference type="FunFam" id="1.10.1580.10:FF:000003">
    <property type="entry name" value="Ribosome biogenesis GTPase A"/>
    <property type="match status" value="1"/>
</dbReference>
<comment type="caution">
    <text evidence="11">The sequence shown here is derived from an EMBL/GenBank/DDBJ whole genome shotgun (WGS) entry which is preliminary data.</text>
</comment>
<dbReference type="InterPro" id="IPR023179">
    <property type="entry name" value="GTP-bd_ortho_bundle_sf"/>
</dbReference>
<evidence type="ECO:0000256" key="7">
    <source>
        <dbReference type="ARBA" id="ARBA00023134"/>
    </source>
</evidence>
<dbReference type="CDD" id="cd01856">
    <property type="entry name" value="YlqF"/>
    <property type="match status" value="1"/>
</dbReference>
<evidence type="ECO:0000313" key="12">
    <source>
        <dbReference type="Proteomes" id="UP000754644"/>
    </source>
</evidence>
<dbReference type="Gene3D" id="3.40.50.300">
    <property type="entry name" value="P-loop containing nucleotide triphosphate hydrolases"/>
    <property type="match status" value="1"/>
</dbReference>
<keyword evidence="7 8" id="KW-0342">GTP-binding</keyword>
<dbReference type="InterPro" id="IPR016478">
    <property type="entry name" value="GTPase_MTG1"/>
</dbReference>
<evidence type="ECO:0000256" key="1">
    <source>
        <dbReference type="ARBA" id="ARBA00004496"/>
    </source>
</evidence>
<dbReference type="GO" id="GO:0005525">
    <property type="term" value="F:GTP binding"/>
    <property type="evidence" value="ECO:0007669"/>
    <property type="project" value="UniProtKB-KW"/>
</dbReference>
<evidence type="ECO:0000256" key="6">
    <source>
        <dbReference type="ARBA" id="ARBA00022884"/>
    </source>
</evidence>
<sequence>MAVHWYPGHMHKANKDMALSLPEVDLIIELLDARLPYSSANPLLSKLGADMPRIKILSKSDLADPEVTARWQAHFEQSQTVKALLTTLTQSDKAQAVAAACRKLVPRKNNATHNIVAMITGIPNVGKSTLINAMAGKAIAKTGNEPAITKGQQRINLRNGILLVDTPGVLWPKIENEHSGYRLATTGALKDTAINHVEIAYFAVDYLLKHYPQRLIERYGIEELPDNELAFLELMGARRGCLRAGGQVDLDKVSSLLLNELRSGKLGQVSFETPEMVELELDEIRRRQTEKAEVRKKKRVERKARRKI</sequence>
<dbReference type="GO" id="GO:0003723">
    <property type="term" value="F:RNA binding"/>
    <property type="evidence" value="ECO:0007669"/>
    <property type="project" value="UniProtKB-KW"/>
</dbReference>
<keyword evidence="4 8" id="KW-0547">Nucleotide-binding</keyword>
<evidence type="ECO:0000256" key="2">
    <source>
        <dbReference type="ARBA" id="ARBA00014898"/>
    </source>
</evidence>
<comment type="similarity">
    <text evidence="8">Belongs to the TRAFAC class YlqF/YawG GTPase family. MTG1 subfamily.</text>
</comment>
<dbReference type="Gene3D" id="1.10.1580.10">
    <property type="match status" value="1"/>
</dbReference>
<evidence type="ECO:0000256" key="4">
    <source>
        <dbReference type="ARBA" id="ARBA00022741"/>
    </source>
</evidence>
<protein>
    <recommendedName>
        <fullName evidence="2 8">Ribosome biogenesis GTPase A</fullName>
    </recommendedName>
</protein>
<evidence type="ECO:0000256" key="8">
    <source>
        <dbReference type="PIRNR" id="PIRNR006230"/>
    </source>
</evidence>
<keyword evidence="6" id="KW-0694">RNA-binding</keyword>
<dbReference type="NCBIfam" id="TIGR03596">
    <property type="entry name" value="GTPase_YlqF"/>
    <property type="match status" value="1"/>
</dbReference>
<dbReference type="Proteomes" id="UP000754644">
    <property type="component" value="Unassembled WGS sequence"/>
</dbReference>
<feature type="domain" description="G" evidence="10">
    <location>
        <begin position="118"/>
        <end position="205"/>
    </location>
</feature>
<evidence type="ECO:0000256" key="3">
    <source>
        <dbReference type="ARBA" id="ARBA00022490"/>
    </source>
</evidence>
<dbReference type="PANTHER" id="PTHR45782:SF4">
    <property type="entry name" value="MITOCHONDRIAL RIBOSOME-ASSOCIATED GTPASE 1"/>
    <property type="match status" value="1"/>
</dbReference>
<dbReference type="PRINTS" id="PR00326">
    <property type="entry name" value="GTP1OBG"/>
</dbReference>
<dbReference type="PANTHER" id="PTHR45782">
    <property type="entry name" value="MITOCHONDRIAL RIBOSOME-ASSOCIATED GTPASE 1"/>
    <property type="match status" value="1"/>
</dbReference>
<comment type="subcellular location">
    <subcellularLocation>
        <location evidence="1 8">Cytoplasm</location>
    </subcellularLocation>
</comment>
<dbReference type="Pfam" id="PF01926">
    <property type="entry name" value="MMR_HSR1"/>
    <property type="match status" value="1"/>
</dbReference>
<keyword evidence="3 8" id="KW-0963">Cytoplasm</keyword>